<evidence type="ECO:0000259" key="6">
    <source>
        <dbReference type="PROSITE" id="PS50043"/>
    </source>
</evidence>
<dbReference type="GO" id="GO:0006355">
    <property type="term" value="P:regulation of DNA-templated transcription"/>
    <property type="evidence" value="ECO:0007669"/>
    <property type="project" value="InterPro"/>
</dbReference>
<dbReference type="AlphaFoldDB" id="A0A1C6S771"/>
<dbReference type="PANTHER" id="PTHR43214">
    <property type="entry name" value="TWO-COMPONENT RESPONSE REGULATOR"/>
    <property type="match status" value="1"/>
</dbReference>
<evidence type="ECO:0000256" key="2">
    <source>
        <dbReference type="ARBA" id="ARBA00023015"/>
    </source>
</evidence>
<dbReference type="Pfam" id="PF00196">
    <property type="entry name" value="GerE"/>
    <property type="match status" value="1"/>
</dbReference>
<accession>A0A1C6S771</accession>
<dbReference type="GO" id="GO:0003677">
    <property type="term" value="F:DNA binding"/>
    <property type="evidence" value="ECO:0007669"/>
    <property type="project" value="UniProtKB-KW"/>
</dbReference>
<dbReference type="SMART" id="SM00421">
    <property type="entry name" value="HTH_LUXR"/>
    <property type="match status" value="1"/>
</dbReference>
<dbReference type="SUPFAM" id="SSF46894">
    <property type="entry name" value="C-terminal effector domain of the bipartite response regulators"/>
    <property type="match status" value="1"/>
</dbReference>
<evidence type="ECO:0000313" key="8">
    <source>
        <dbReference type="EMBL" id="SCL25293.1"/>
    </source>
</evidence>
<evidence type="ECO:0000259" key="7">
    <source>
        <dbReference type="PROSITE" id="PS50110"/>
    </source>
</evidence>
<dbReference type="InterPro" id="IPR000792">
    <property type="entry name" value="Tscrpt_reg_LuxR_C"/>
</dbReference>
<dbReference type="GO" id="GO:0000160">
    <property type="term" value="P:phosphorelay signal transduction system"/>
    <property type="evidence" value="ECO:0007669"/>
    <property type="project" value="InterPro"/>
</dbReference>
<dbReference type="CDD" id="cd06170">
    <property type="entry name" value="LuxR_C_like"/>
    <property type="match status" value="1"/>
</dbReference>
<evidence type="ECO:0000313" key="9">
    <source>
        <dbReference type="Proteomes" id="UP000198906"/>
    </source>
</evidence>
<dbReference type="Proteomes" id="UP000198906">
    <property type="component" value="Unassembled WGS sequence"/>
</dbReference>
<sequence length="236" mass="25732">MTSANNGSPIDGPIRILLCDSQPMTRIGLKTILSECPDILVVGETANGEQAVRAARRLQPNIVLADADLTGLDAVTLTERITSVDLQGDTVRRAAVVLMISNIDGNVFEALRVGASGVLLKTCDVDELIWAVKVVREGNRFLAPQIIGDILDHIFGFTLTRAGNLALESLTLREREVLDLVSKGMSNQEIGKRLHIGEPTVKYHVSQTLRKLDLRDRVQAVAFAYRNGLVDRELPG</sequence>
<dbReference type="PROSITE" id="PS50110">
    <property type="entry name" value="RESPONSE_REGULATORY"/>
    <property type="match status" value="1"/>
</dbReference>
<dbReference type="InterPro" id="IPR039420">
    <property type="entry name" value="WalR-like"/>
</dbReference>
<evidence type="ECO:0000256" key="3">
    <source>
        <dbReference type="ARBA" id="ARBA00023125"/>
    </source>
</evidence>
<organism evidence="8 9">
    <name type="scientific">Micromonospora inyonensis</name>
    <dbReference type="NCBI Taxonomy" id="47866"/>
    <lineage>
        <taxon>Bacteria</taxon>
        <taxon>Bacillati</taxon>
        <taxon>Actinomycetota</taxon>
        <taxon>Actinomycetes</taxon>
        <taxon>Micromonosporales</taxon>
        <taxon>Micromonosporaceae</taxon>
        <taxon>Micromonospora</taxon>
    </lineage>
</organism>
<keyword evidence="2" id="KW-0805">Transcription regulation</keyword>
<evidence type="ECO:0000256" key="1">
    <source>
        <dbReference type="ARBA" id="ARBA00022553"/>
    </source>
</evidence>
<reference evidence="9" key="1">
    <citation type="submission" date="2016-06" db="EMBL/GenBank/DDBJ databases">
        <authorList>
            <person name="Varghese N."/>
        </authorList>
    </citation>
    <scope>NUCLEOTIDE SEQUENCE [LARGE SCALE GENOMIC DNA]</scope>
    <source>
        <strain evidence="9">DSM 46123</strain>
    </source>
</reference>
<protein>
    <submittedName>
        <fullName evidence="8">DNA-binding response regulator, NarL/FixJ family, contains REC and HTH domains</fullName>
    </submittedName>
</protein>
<dbReference type="InterPro" id="IPR001789">
    <property type="entry name" value="Sig_transdc_resp-reg_receiver"/>
</dbReference>
<dbReference type="InterPro" id="IPR011006">
    <property type="entry name" value="CheY-like_superfamily"/>
</dbReference>
<keyword evidence="9" id="KW-1185">Reference proteome</keyword>
<dbReference type="InterPro" id="IPR016032">
    <property type="entry name" value="Sig_transdc_resp-reg_C-effctor"/>
</dbReference>
<dbReference type="SUPFAM" id="SSF52172">
    <property type="entry name" value="CheY-like"/>
    <property type="match status" value="1"/>
</dbReference>
<dbReference type="STRING" id="47866.GA0074694_4180"/>
<dbReference type="InterPro" id="IPR058245">
    <property type="entry name" value="NreC/VraR/RcsB-like_REC"/>
</dbReference>
<dbReference type="CDD" id="cd17535">
    <property type="entry name" value="REC_NarL-like"/>
    <property type="match status" value="1"/>
</dbReference>
<dbReference type="PANTHER" id="PTHR43214:SF24">
    <property type="entry name" value="TRANSCRIPTIONAL REGULATORY PROTEIN NARL-RELATED"/>
    <property type="match status" value="1"/>
</dbReference>
<name>A0A1C6S771_9ACTN</name>
<dbReference type="SMART" id="SM00448">
    <property type="entry name" value="REC"/>
    <property type="match status" value="1"/>
</dbReference>
<feature type="modified residue" description="4-aspartylphosphate" evidence="5">
    <location>
        <position position="66"/>
    </location>
</feature>
<feature type="domain" description="HTH luxR-type" evidence="6">
    <location>
        <begin position="163"/>
        <end position="228"/>
    </location>
</feature>
<gene>
    <name evidence="8" type="ORF">GA0074694_4180</name>
</gene>
<evidence type="ECO:0000256" key="4">
    <source>
        <dbReference type="ARBA" id="ARBA00023163"/>
    </source>
</evidence>
<keyword evidence="1 5" id="KW-0597">Phosphoprotein</keyword>
<feature type="domain" description="Response regulatory" evidence="7">
    <location>
        <begin position="15"/>
        <end position="136"/>
    </location>
</feature>
<dbReference type="PRINTS" id="PR00038">
    <property type="entry name" value="HTHLUXR"/>
</dbReference>
<evidence type="ECO:0000256" key="5">
    <source>
        <dbReference type="PROSITE-ProRule" id="PRU00169"/>
    </source>
</evidence>
<dbReference type="EMBL" id="FMHU01000002">
    <property type="protein sequence ID" value="SCL25293.1"/>
    <property type="molecule type" value="Genomic_DNA"/>
</dbReference>
<keyword evidence="4" id="KW-0804">Transcription</keyword>
<dbReference type="Pfam" id="PF00072">
    <property type="entry name" value="Response_reg"/>
    <property type="match status" value="1"/>
</dbReference>
<proteinExistence type="predicted"/>
<dbReference type="Gene3D" id="3.40.50.2300">
    <property type="match status" value="1"/>
</dbReference>
<dbReference type="PROSITE" id="PS50043">
    <property type="entry name" value="HTH_LUXR_2"/>
    <property type="match status" value="1"/>
</dbReference>
<keyword evidence="3 8" id="KW-0238">DNA-binding</keyword>